<feature type="transmembrane region" description="Helical" evidence="1">
    <location>
        <begin position="55"/>
        <end position="78"/>
    </location>
</feature>
<feature type="transmembrane region" description="Helical" evidence="1">
    <location>
        <begin position="98"/>
        <end position="128"/>
    </location>
</feature>
<dbReference type="EMBL" id="FXZM01000006">
    <property type="protein sequence ID" value="SMY11987.1"/>
    <property type="molecule type" value="Genomic_DNA"/>
</dbReference>
<accession>A0A2H1L511</accession>
<dbReference type="OrthoDB" id="86125at2"/>
<dbReference type="GO" id="GO:0015128">
    <property type="term" value="F:gluconate transmembrane transporter activity"/>
    <property type="evidence" value="ECO:0007669"/>
    <property type="project" value="InterPro"/>
</dbReference>
<feature type="transmembrane region" description="Helical" evidence="1">
    <location>
        <begin position="31"/>
        <end position="48"/>
    </location>
</feature>
<protein>
    <submittedName>
        <fullName evidence="2">H+/gluconate symporter</fullName>
    </submittedName>
</protein>
<dbReference type="AlphaFoldDB" id="A0A2H1L511"/>
<feature type="transmembrane region" description="Helical" evidence="1">
    <location>
        <begin position="306"/>
        <end position="326"/>
    </location>
</feature>
<dbReference type="PANTHER" id="PTHR30354">
    <property type="entry name" value="GNT FAMILY GLUCONATE TRANSPORTER"/>
    <property type="match status" value="1"/>
</dbReference>
<feature type="transmembrane region" description="Helical" evidence="1">
    <location>
        <begin position="467"/>
        <end position="489"/>
    </location>
</feature>
<dbReference type="PANTHER" id="PTHR30354:SF7">
    <property type="entry name" value="BLL7963 PROTEIN"/>
    <property type="match status" value="1"/>
</dbReference>
<keyword evidence="3" id="KW-1185">Reference proteome</keyword>
<gene>
    <name evidence="2" type="ORF">BJEO58_01581</name>
</gene>
<feature type="transmembrane region" description="Helical" evidence="1">
    <location>
        <begin position="140"/>
        <end position="158"/>
    </location>
</feature>
<keyword evidence="1" id="KW-0472">Membrane</keyword>
<dbReference type="RefSeq" id="WP_101588930.1">
    <property type="nucleotide sequence ID" value="NZ_FXZM01000006.1"/>
</dbReference>
<feature type="transmembrane region" description="Helical" evidence="1">
    <location>
        <begin position="263"/>
        <end position="286"/>
    </location>
</feature>
<reference evidence="3" key="1">
    <citation type="submission" date="2017-03" db="EMBL/GenBank/DDBJ databases">
        <authorList>
            <person name="Monnet C."/>
        </authorList>
    </citation>
    <scope>NUCLEOTIDE SEQUENCE [LARGE SCALE GENOMIC DNA]</scope>
    <source>
        <strain evidence="3">SJ5-8</strain>
    </source>
</reference>
<keyword evidence="1" id="KW-1133">Transmembrane helix</keyword>
<dbReference type="Proteomes" id="UP000234462">
    <property type="component" value="Unassembled WGS sequence"/>
</dbReference>
<dbReference type="InterPro" id="IPR003474">
    <property type="entry name" value="Glcn_transporter"/>
</dbReference>
<sequence>MSWGLIGIFVSLALLIGLAYRGHSVIAVAPVAAAVSMLFAGVPLLAGYTQIFMPALGGFIISYFPMFLTGAIFGKLMTISGFAESIASWVARVVGARYAIFITALLSALFTYGGINAWVVVFTVFPIAKSLFQQADIPKRLIPAAIAAGFLTFALGTLPGSPQIHNTLPTSYLGTTTFSAPLLGLITGTVMFGLSMLYLRWREKRIRAAGESFADLTVMERRSMVPYAAGESGESGEDTVRSSPDAGGAATAVEVRRTTLLEFLAGLFPLAAVIGANAVFTFFVIPSWDTDYLGEDLYGNVEVGDVIGVWSVTAAMLVAILSVFALKPSKARALVEELSEGAKNSVLPVFNTATEVGYGAVITSLAAFTIIRDGLFGMGGNAVFTSSASTAVISGVTGSASGGLAITLETFGEQFAQMAADQGIDPAILHRAIATASTSFDSLPHNGAVITLLLVTGLTHRESYKDLGVITIGTPIIGVALIAGLGFLFGAF</sequence>
<name>A0A2H1L511_9MICO</name>
<keyword evidence="1" id="KW-0812">Transmembrane</keyword>
<evidence type="ECO:0000313" key="2">
    <source>
        <dbReference type="EMBL" id="SMY11987.1"/>
    </source>
</evidence>
<proteinExistence type="predicted"/>
<evidence type="ECO:0000256" key="1">
    <source>
        <dbReference type="SAM" id="Phobius"/>
    </source>
</evidence>
<evidence type="ECO:0000313" key="3">
    <source>
        <dbReference type="Proteomes" id="UP000234462"/>
    </source>
</evidence>
<dbReference type="GO" id="GO:0005886">
    <property type="term" value="C:plasma membrane"/>
    <property type="evidence" value="ECO:0007669"/>
    <property type="project" value="TreeGrafter"/>
</dbReference>
<feature type="transmembrane region" description="Helical" evidence="1">
    <location>
        <begin position="178"/>
        <end position="199"/>
    </location>
</feature>
<organism evidence="2 3">
    <name type="scientific">Brevibacterium jeotgali</name>
    <dbReference type="NCBI Taxonomy" id="1262550"/>
    <lineage>
        <taxon>Bacteria</taxon>
        <taxon>Bacillati</taxon>
        <taxon>Actinomycetota</taxon>
        <taxon>Actinomycetes</taxon>
        <taxon>Micrococcales</taxon>
        <taxon>Brevibacteriaceae</taxon>
        <taxon>Brevibacterium</taxon>
    </lineage>
</organism>